<dbReference type="InterPro" id="IPR002376">
    <property type="entry name" value="Formyl_transf_N"/>
</dbReference>
<comment type="catalytic activity">
    <reaction evidence="5">
        <text>L-methionyl-tRNA(fMet) + (6R)-10-formyltetrahydrofolate = N-formyl-L-methionyl-tRNA(fMet) + (6S)-5,6,7,8-tetrahydrofolate + H(+)</text>
        <dbReference type="Rhea" id="RHEA:24380"/>
        <dbReference type="Rhea" id="RHEA-COMP:9952"/>
        <dbReference type="Rhea" id="RHEA-COMP:9953"/>
        <dbReference type="ChEBI" id="CHEBI:15378"/>
        <dbReference type="ChEBI" id="CHEBI:57453"/>
        <dbReference type="ChEBI" id="CHEBI:78530"/>
        <dbReference type="ChEBI" id="CHEBI:78844"/>
        <dbReference type="ChEBI" id="CHEBI:195366"/>
        <dbReference type="EC" id="2.1.2.9"/>
    </reaction>
</comment>
<name>A0ABW0KR10_9BACT</name>
<gene>
    <name evidence="5 8" type="primary">fmt</name>
    <name evidence="8" type="ORF">ACFQDI_08890</name>
</gene>
<dbReference type="HAMAP" id="MF_00182">
    <property type="entry name" value="Formyl_trans"/>
    <property type="match status" value="1"/>
</dbReference>
<dbReference type="CDD" id="cd08646">
    <property type="entry name" value="FMT_core_Met-tRNA-FMT_N"/>
    <property type="match status" value="1"/>
</dbReference>
<dbReference type="PROSITE" id="PS00373">
    <property type="entry name" value="GART"/>
    <property type="match status" value="1"/>
</dbReference>
<dbReference type="CDD" id="cd08704">
    <property type="entry name" value="Met_tRNA_FMT_C"/>
    <property type="match status" value="1"/>
</dbReference>
<dbReference type="InterPro" id="IPR036477">
    <property type="entry name" value="Formyl_transf_N_sf"/>
</dbReference>
<keyword evidence="9" id="KW-1185">Reference proteome</keyword>
<dbReference type="Pfam" id="PF00551">
    <property type="entry name" value="Formyl_trans_N"/>
    <property type="match status" value="1"/>
</dbReference>
<dbReference type="Pfam" id="PF02911">
    <property type="entry name" value="Formyl_trans_C"/>
    <property type="match status" value="1"/>
</dbReference>
<evidence type="ECO:0000256" key="2">
    <source>
        <dbReference type="ARBA" id="ARBA00012261"/>
    </source>
</evidence>
<feature type="domain" description="Formyl transferase N-terminal" evidence="6">
    <location>
        <begin position="1"/>
        <end position="179"/>
    </location>
</feature>
<dbReference type="InterPro" id="IPR044135">
    <property type="entry name" value="Met-tRNA-FMT_C"/>
</dbReference>
<dbReference type="PANTHER" id="PTHR11138">
    <property type="entry name" value="METHIONYL-TRNA FORMYLTRANSFERASE"/>
    <property type="match status" value="1"/>
</dbReference>
<evidence type="ECO:0000313" key="8">
    <source>
        <dbReference type="EMBL" id="MFC5454966.1"/>
    </source>
</evidence>
<evidence type="ECO:0000313" key="9">
    <source>
        <dbReference type="Proteomes" id="UP001596052"/>
    </source>
</evidence>
<sequence>MRVLFIGTGDIGLPSLEWLLSTPRHQVVGVVTQPDKPVGRKQVLTPPQVKVRALAAGITVIQPLKIRHAVEELQAFNADVAIVIAYGQILSRAVLDVPPLGCLNVHTSLLPRHRGAAPIQAAIRDGDTETGVTIMFMDEGLDTGDILLMKRTPIAADETGGSLHDRLALQAPAALEEALDLLASGHPPRVKQDDSQATHVRKLTRQDGRLDWTRPAVELDRLIRAFTPWPGTSCLLKETQMKIHRAQVITNADACPAPGTIVSANAGGILVSCGNGLLNLSEVQIEGGRRLSAADFLRGHPLHAGDVLR</sequence>
<feature type="domain" description="Formyl transferase C-terminal" evidence="7">
    <location>
        <begin position="202"/>
        <end position="300"/>
    </location>
</feature>
<dbReference type="Gene3D" id="3.40.50.12230">
    <property type="match status" value="1"/>
</dbReference>
<keyword evidence="4 5" id="KW-0648">Protein biosynthesis</keyword>
<accession>A0ABW0KR10</accession>
<evidence type="ECO:0000256" key="3">
    <source>
        <dbReference type="ARBA" id="ARBA00022679"/>
    </source>
</evidence>
<comment type="function">
    <text evidence="5">Attaches a formyl group to the free amino group of methionyl-tRNA(fMet). The formyl group appears to play a dual role in the initiator identity of N-formylmethionyl-tRNA by promoting its recognition by IF2 and preventing the misappropriation of this tRNA by the elongation apparatus.</text>
</comment>
<dbReference type="PANTHER" id="PTHR11138:SF5">
    <property type="entry name" value="METHIONYL-TRNA FORMYLTRANSFERASE, MITOCHONDRIAL"/>
    <property type="match status" value="1"/>
</dbReference>
<comment type="similarity">
    <text evidence="1 5">Belongs to the Fmt family.</text>
</comment>
<evidence type="ECO:0000256" key="5">
    <source>
        <dbReference type="HAMAP-Rule" id="MF_00182"/>
    </source>
</evidence>
<keyword evidence="3 5" id="KW-0808">Transferase</keyword>
<dbReference type="EMBL" id="JBHSMQ010000003">
    <property type="protein sequence ID" value="MFC5454966.1"/>
    <property type="molecule type" value="Genomic_DNA"/>
</dbReference>
<feature type="binding site" evidence="5">
    <location>
        <begin position="108"/>
        <end position="111"/>
    </location>
    <ligand>
        <name>(6S)-5,6,7,8-tetrahydrofolate</name>
        <dbReference type="ChEBI" id="CHEBI:57453"/>
    </ligand>
</feature>
<dbReference type="InterPro" id="IPR041711">
    <property type="entry name" value="Met-tRNA-FMT_N"/>
</dbReference>
<dbReference type="InterPro" id="IPR001555">
    <property type="entry name" value="GART_AS"/>
</dbReference>
<dbReference type="InterPro" id="IPR011034">
    <property type="entry name" value="Formyl_transferase-like_C_sf"/>
</dbReference>
<dbReference type="SUPFAM" id="SSF53328">
    <property type="entry name" value="Formyltransferase"/>
    <property type="match status" value="1"/>
</dbReference>
<dbReference type="NCBIfam" id="TIGR00460">
    <property type="entry name" value="fmt"/>
    <property type="match status" value="1"/>
</dbReference>
<evidence type="ECO:0000256" key="1">
    <source>
        <dbReference type="ARBA" id="ARBA00010699"/>
    </source>
</evidence>
<dbReference type="Proteomes" id="UP001596052">
    <property type="component" value="Unassembled WGS sequence"/>
</dbReference>
<proteinExistence type="inferred from homology"/>
<protein>
    <recommendedName>
        <fullName evidence="2 5">Methionyl-tRNA formyltransferase</fullName>
        <ecNumber evidence="2 5">2.1.2.9</ecNumber>
    </recommendedName>
</protein>
<evidence type="ECO:0000259" key="6">
    <source>
        <dbReference type="Pfam" id="PF00551"/>
    </source>
</evidence>
<comment type="caution">
    <text evidence="8">The sequence shown here is derived from an EMBL/GenBank/DDBJ whole genome shotgun (WGS) entry which is preliminary data.</text>
</comment>
<dbReference type="InterPro" id="IPR005794">
    <property type="entry name" value="Fmt"/>
</dbReference>
<evidence type="ECO:0000256" key="4">
    <source>
        <dbReference type="ARBA" id="ARBA00022917"/>
    </source>
</evidence>
<dbReference type="InterPro" id="IPR005793">
    <property type="entry name" value="Formyl_trans_C"/>
</dbReference>
<organism evidence="8 9">
    <name type="scientific">Prosthecobacter fluviatilis</name>
    <dbReference type="NCBI Taxonomy" id="445931"/>
    <lineage>
        <taxon>Bacteria</taxon>
        <taxon>Pseudomonadati</taxon>
        <taxon>Verrucomicrobiota</taxon>
        <taxon>Verrucomicrobiia</taxon>
        <taxon>Verrucomicrobiales</taxon>
        <taxon>Verrucomicrobiaceae</taxon>
        <taxon>Prosthecobacter</taxon>
    </lineage>
</organism>
<evidence type="ECO:0000259" key="7">
    <source>
        <dbReference type="Pfam" id="PF02911"/>
    </source>
</evidence>
<dbReference type="SUPFAM" id="SSF50486">
    <property type="entry name" value="FMT C-terminal domain-like"/>
    <property type="match status" value="1"/>
</dbReference>
<dbReference type="GO" id="GO:0004479">
    <property type="term" value="F:methionyl-tRNA formyltransferase activity"/>
    <property type="evidence" value="ECO:0007669"/>
    <property type="project" value="UniProtKB-EC"/>
</dbReference>
<dbReference type="EC" id="2.1.2.9" evidence="2 5"/>
<dbReference type="RefSeq" id="WP_377165587.1">
    <property type="nucleotide sequence ID" value="NZ_JBHSMQ010000003.1"/>
</dbReference>
<reference evidence="9" key="1">
    <citation type="journal article" date="2019" name="Int. J. Syst. Evol. Microbiol.">
        <title>The Global Catalogue of Microorganisms (GCM) 10K type strain sequencing project: providing services to taxonomists for standard genome sequencing and annotation.</title>
        <authorList>
            <consortium name="The Broad Institute Genomics Platform"/>
            <consortium name="The Broad Institute Genome Sequencing Center for Infectious Disease"/>
            <person name="Wu L."/>
            <person name="Ma J."/>
        </authorList>
    </citation>
    <scope>NUCLEOTIDE SEQUENCE [LARGE SCALE GENOMIC DNA]</scope>
    <source>
        <strain evidence="9">CGMCC 4.1469</strain>
    </source>
</reference>